<dbReference type="InterPro" id="IPR043128">
    <property type="entry name" value="Rev_trsase/Diguanyl_cyclase"/>
</dbReference>
<dbReference type="EMBL" id="CP131913">
    <property type="protein sequence ID" value="WLI72686.1"/>
    <property type="molecule type" value="Genomic_DNA"/>
</dbReference>
<protein>
    <recommendedName>
        <fullName evidence="1">diguanylate cyclase</fullName>
        <ecNumber evidence="1">2.7.7.65</ecNumber>
    </recommendedName>
</protein>
<dbReference type="InterPro" id="IPR050469">
    <property type="entry name" value="Diguanylate_Cyclase"/>
</dbReference>
<dbReference type="PROSITE" id="PS50887">
    <property type="entry name" value="GGDEF"/>
    <property type="match status" value="1"/>
</dbReference>
<dbReference type="Gene3D" id="3.30.70.270">
    <property type="match status" value="1"/>
</dbReference>
<dbReference type="PANTHER" id="PTHR45138:SF9">
    <property type="entry name" value="DIGUANYLATE CYCLASE DGCM-RELATED"/>
    <property type="match status" value="1"/>
</dbReference>
<organism evidence="4 5">
    <name type="scientific">Halomonas alkalicola</name>
    <dbReference type="NCBI Taxonomy" id="1930622"/>
    <lineage>
        <taxon>Bacteria</taxon>
        <taxon>Pseudomonadati</taxon>
        <taxon>Pseudomonadota</taxon>
        <taxon>Gammaproteobacteria</taxon>
        <taxon>Oceanospirillales</taxon>
        <taxon>Halomonadaceae</taxon>
        <taxon>Halomonas</taxon>
    </lineage>
</organism>
<dbReference type="PANTHER" id="PTHR45138">
    <property type="entry name" value="REGULATORY COMPONENTS OF SENSORY TRANSDUCTION SYSTEM"/>
    <property type="match status" value="1"/>
</dbReference>
<name>A0ABY9H3G3_9GAMM</name>
<dbReference type="Proteomes" id="UP001235344">
    <property type="component" value="Chromosome"/>
</dbReference>
<dbReference type="Pfam" id="PF00990">
    <property type="entry name" value="GGDEF"/>
    <property type="match status" value="1"/>
</dbReference>
<dbReference type="InterPro" id="IPR000160">
    <property type="entry name" value="GGDEF_dom"/>
</dbReference>
<reference evidence="4 5" key="1">
    <citation type="submission" date="2023-08" db="EMBL/GenBank/DDBJ databases">
        <title>Transcriptome Analysis of Halomonas alkalicola CICC 11012s to Identify the Genes Involved in Alkaline Tolerances.</title>
        <authorList>
            <person name="Zhai L."/>
        </authorList>
    </citation>
    <scope>NUCLEOTIDE SEQUENCE [LARGE SCALE GENOMIC DNA]</scope>
    <source>
        <strain evidence="4 5">CICC 11012s</strain>
    </source>
</reference>
<dbReference type="EC" id="2.7.7.65" evidence="1"/>
<comment type="catalytic activity">
    <reaction evidence="2">
        <text>2 GTP = 3',3'-c-di-GMP + 2 diphosphate</text>
        <dbReference type="Rhea" id="RHEA:24898"/>
        <dbReference type="ChEBI" id="CHEBI:33019"/>
        <dbReference type="ChEBI" id="CHEBI:37565"/>
        <dbReference type="ChEBI" id="CHEBI:58805"/>
        <dbReference type="EC" id="2.7.7.65"/>
    </reaction>
</comment>
<proteinExistence type="predicted"/>
<evidence type="ECO:0000313" key="4">
    <source>
        <dbReference type="EMBL" id="WLI72686.1"/>
    </source>
</evidence>
<feature type="domain" description="GGDEF" evidence="3">
    <location>
        <begin position="1"/>
        <end position="66"/>
    </location>
</feature>
<evidence type="ECO:0000259" key="3">
    <source>
        <dbReference type="PROSITE" id="PS50887"/>
    </source>
</evidence>
<evidence type="ECO:0000256" key="2">
    <source>
        <dbReference type="ARBA" id="ARBA00034247"/>
    </source>
</evidence>
<sequence length="66" mass="7250">MVAERLQQKVSELAVMEAMLEHRLTVTIGIAGVLNEATDLDALIHRANQALYAGKYGGRNREVVSQ</sequence>
<dbReference type="SUPFAM" id="SSF55073">
    <property type="entry name" value="Nucleotide cyclase"/>
    <property type="match status" value="1"/>
</dbReference>
<dbReference type="GO" id="GO:0052621">
    <property type="term" value="F:diguanylate cyclase activity"/>
    <property type="evidence" value="ECO:0007669"/>
    <property type="project" value="UniProtKB-EC"/>
</dbReference>
<keyword evidence="4" id="KW-0548">Nucleotidyltransferase</keyword>
<keyword evidence="5" id="KW-1185">Reference proteome</keyword>
<evidence type="ECO:0000313" key="5">
    <source>
        <dbReference type="Proteomes" id="UP001235344"/>
    </source>
</evidence>
<gene>
    <name evidence="4" type="ORF">B6N23_13095</name>
</gene>
<keyword evidence="4" id="KW-0808">Transferase</keyword>
<accession>A0ABY9H3G3</accession>
<evidence type="ECO:0000256" key="1">
    <source>
        <dbReference type="ARBA" id="ARBA00012528"/>
    </source>
</evidence>
<dbReference type="InterPro" id="IPR029787">
    <property type="entry name" value="Nucleotide_cyclase"/>
</dbReference>